<feature type="domain" description="HTH tetR-type" evidence="6">
    <location>
        <begin position="25"/>
        <end position="85"/>
    </location>
</feature>
<proteinExistence type="predicted"/>
<comment type="caution">
    <text evidence="7">The sequence shown here is derived from an EMBL/GenBank/DDBJ whole genome shotgun (WGS) entry which is preliminary data.</text>
</comment>
<dbReference type="RefSeq" id="WP_086758452.1">
    <property type="nucleotide sequence ID" value="NZ_JAGJBZ010000004.1"/>
</dbReference>
<dbReference type="SUPFAM" id="SSF46689">
    <property type="entry name" value="Homeodomain-like"/>
    <property type="match status" value="1"/>
</dbReference>
<dbReference type="Gene3D" id="1.10.357.10">
    <property type="entry name" value="Tetracycline Repressor, domain 2"/>
    <property type="match status" value="1"/>
</dbReference>
<reference evidence="7 8" key="1">
    <citation type="journal article" date="2023" name="Microb. Genom.">
        <title>Mesoterricola silvestris gen. nov., sp. nov., Mesoterricola sediminis sp. nov., Geothrix oryzae sp. nov., Geothrix edaphica sp. nov., Geothrix rubra sp. nov., and Geothrix limicola sp. nov., six novel members of Acidobacteriota isolated from soils.</title>
        <authorList>
            <person name="Weisberg A.J."/>
            <person name="Pearce E."/>
            <person name="Kramer C.G."/>
            <person name="Chang J.H."/>
            <person name="Clarke C.R."/>
        </authorList>
    </citation>
    <scope>NUCLEOTIDE SEQUENCE [LARGE SCALE GENOMIC DNA]</scope>
    <source>
        <strain evidence="7 8">NRRL_B-2795</strain>
    </source>
</reference>
<keyword evidence="2 4" id="KW-0238">DNA-binding</keyword>
<organism evidence="7 8">
    <name type="scientific">Streptomyces griseiscabiei</name>
    <dbReference type="NCBI Taxonomy" id="2993540"/>
    <lineage>
        <taxon>Bacteria</taxon>
        <taxon>Bacillati</taxon>
        <taxon>Actinomycetota</taxon>
        <taxon>Actinomycetes</taxon>
        <taxon>Kitasatosporales</taxon>
        <taxon>Streptomycetaceae</taxon>
        <taxon>Streptomyces</taxon>
    </lineage>
</organism>
<dbReference type="Pfam" id="PF00440">
    <property type="entry name" value="TetR_N"/>
    <property type="match status" value="1"/>
</dbReference>
<evidence type="ECO:0000313" key="7">
    <source>
        <dbReference type="EMBL" id="MDX2912533.1"/>
    </source>
</evidence>
<evidence type="ECO:0000256" key="3">
    <source>
        <dbReference type="ARBA" id="ARBA00023163"/>
    </source>
</evidence>
<evidence type="ECO:0000256" key="5">
    <source>
        <dbReference type="SAM" id="MobiDB-lite"/>
    </source>
</evidence>
<protein>
    <submittedName>
        <fullName evidence="7">Helix-turn-helix domain containing protein</fullName>
    </submittedName>
</protein>
<dbReference type="Proteomes" id="UP001271723">
    <property type="component" value="Unassembled WGS sequence"/>
</dbReference>
<keyword evidence="1" id="KW-0805">Transcription regulation</keyword>
<accession>A0ABU4LC08</accession>
<dbReference type="PANTHER" id="PTHR30055">
    <property type="entry name" value="HTH-TYPE TRANSCRIPTIONAL REGULATOR RUTR"/>
    <property type="match status" value="1"/>
</dbReference>
<evidence type="ECO:0000256" key="1">
    <source>
        <dbReference type="ARBA" id="ARBA00023015"/>
    </source>
</evidence>
<evidence type="ECO:0000313" key="8">
    <source>
        <dbReference type="Proteomes" id="UP001271723"/>
    </source>
</evidence>
<gene>
    <name evidence="7" type="ORF">PV517_28100</name>
</gene>
<dbReference type="InterPro" id="IPR001647">
    <property type="entry name" value="HTH_TetR"/>
</dbReference>
<feature type="region of interest" description="Disordered" evidence="5">
    <location>
        <begin position="1"/>
        <end position="22"/>
    </location>
</feature>
<dbReference type="InterPro" id="IPR009057">
    <property type="entry name" value="Homeodomain-like_sf"/>
</dbReference>
<dbReference type="InterPro" id="IPR050109">
    <property type="entry name" value="HTH-type_TetR-like_transc_reg"/>
</dbReference>
<feature type="DNA-binding region" description="H-T-H motif" evidence="4">
    <location>
        <begin position="48"/>
        <end position="67"/>
    </location>
</feature>
<keyword evidence="3" id="KW-0804">Transcription</keyword>
<evidence type="ECO:0000259" key="6">
    <source>
        <dbReference type="PROSITE" id="PS50977"/>
    </source>
</evidence>
<sequence length="231" mass="25646">MSAPTSSDDRPPRKRRPYAPRVPLAERREQVLDAALAVIVSEGYDRVSIDAIAKRAGVARSVVYGAFDDLGALLTALLDRQQARAFARLLATLPDGVDLRDPAAFAAEAVRRMSAMLREDPDTWRLILLTPGTMPAVVRDRIEADRERFRLRVEQWISLALAERRAPSQRSAPAQPPRTTPAPDPRILAHALVACAEHFGRLALTEPGRFDPSHLIEQVRLILNALWPPPH</sequence>
<evidence type="ECO:0000256" key="4">
    <source>
        <dbReference type="PROSITE-ProRule" id="PRU00335"/>
    </source>
</evidence>
<dbReference type="PRINTS" id="PR00455">
    <property type="entry name" value="HTHTETR"/>
</dbReference>
<keyword evidence="8" id="KW-1185">Reference proteome</keyword>
<dbReference type="PANTHER" id="PTHR30055:SF234">
    <property type="entry name" value="HTH-TYPE TRANSCRIPTIONAL REGULATOR BETI"/>
    <property type="match status" value="1"/>
</dbReference>
<evidence type="ECO:0000256" key="2">
    <source>
        <dbReference type="ARBA" id="ARBA00023125"/>
    </source>
</evidence>
<dbReference type="PROSITE" id="PS50977">
    <property type="entry name" value="HTH_TETR_2"/>
    <property type="match status" value="1"/>
</dbReference>
<dbReference type="EMBL" id="JARAVY010000012">
    <property type="protein sequence ID" value="MDX2912533.1"/>
    <property type="molecule type" value="Genomic_DNA"/>
</dbReference>
<name>A0ABU4LC08_9ACTN</name>